<dbReference type="CDD" id="cd02440">
    <property type="entry name" value="AdoMet_MTases"/>
    <property type="match status" value="1"/>
</dbReference>
<accession>G4TKR0</accession>
<feature type="region of interest" description="Disordered" evidence="1">
    <location>
        <begin position="1"/>
        <end position="22"/>
    </location>
</feature>
<evidence type="ECO:0000313" key="3">
    <source>
        <dbReference type="EMBL" id="CCA71903.1"/>
    </source>
</evidence>
<proteinExistence type="predicted"/>
<evidence type="ECO:0000313" key="4">
    <source>
        <dbReference type="Proteomes" id="UP000007148"/>
    </source>
</evidence>
<evidence type="ECO:0000256" key="1">
    <source>
        <dbReference type="SAM" id="MobiDB-lite"/>
    </source>
</evidence>
<dbReference type="AlphaFoldDB" id="G4TKR0"/>
<name>G4TKR0_SERID</name>
<organism evidence="3 4">
    <name type="scientific">Serendipita indica (strain DSM 11827)</name>
    <name type="common">Root endophyte fungus</name>
    <name type="synonym">Piriformospora indica</name>
    <dbReference type="NCBI Taxonomy" id="1109443"/>
    <lineage>
        <taxon>Eukaryota</taxon>
        <taxon>Fungi</taxon>
        <taxon>Dikarya</taxon>
        <taxon>Basidiomycota</taxon>
        <taxon>Agaricomycotina</taxon>
        <taxon>Agaricomycetes</taxon>
        <taxon>Sebacinales</taxon>
        <taxon>Serendipitaceae</taxon>
        <taxon>Serendipita</taxon>
    </lineage>
</organism>
<dbReference type="eggNOG" id="ENOG502S6PS">
    <property type="taxonomic scope" value="Eukaryota"/>
</dbReference>
<dbReference type="HOGENOM" id="CLU_010595_5_0_1"/>
<dbReference type="OMA" id="LWIDVDY"/>
<dbReference type="EMBL" id="CAFZ01000139">
    <property type="protein sequence ID" value="CCA71903.1"/>
    <property type="molecule type" value="Genomic_DNA"/>
</dbReference>
<feature type="compositionally biased region" description="Polar residues" evidence="1">
    <location>
        <begin position="1"/>
        <end position="20"/>
    </location>
</feature>
<dbReference type="InterPro" id="IPR029063">
    <property type="entry name" value="SAM-dependent_MTases_sf"/>
</dbReference>
<feature type="domain" description="Methyltransferase" evidence="2">
    <location>
        <begin position="146"/>
        <end position="236"/>
    </location>
</feature>
<keyword evidence="4" id="KW-1185">Reference proteome</keyword>
<reference evidence="3 4" key="1">
    <citation type="journal article" date="2011" name="PLoS Pathog.">
        <title>Endophytic Life Strategies Decoded by Genome and Transcriptome Analyses of the Mutualistic Root Symbiont Piriformospora indica.</title>
        <authorList>
            <person name="Zuccaro A."/>
            <person name="Lahrmann U."/>
            <person name="Guldener U."/>
            <person name="Langen G."/>
            <person name="Pfiffi S."/>
            <person name="Biedenkopf D."/>
            <person name="Wong P."/>
            <person name="Samans B."/>
            <person name="Grimm C."/>
            <person name="Basiewicz M."/>
            <person name="Murat C."/>
            <person name="Martin F."/>
            <person name="Kogel K.H."/>
        </authorList>
    </citation>
    <scope>NUCLEOTIDE SEQUENCE [LARGE SCALE GENOMIC DNA]</scope>
    <source>
        <strain evidence="3 4">DSM 11827</strain>
    </source>
</reference>
<dbReference type="PANTHER" id="PTHR43591:SF24">
    <property type="entry name" value="2-METHOXY-6-POLYPRENYL-1,4-BENZOQUINOL METHYLASE, MITOCHONDRIAL"/>
    <property type="match status" value="1"/>
</dbReference>
<gene>
    <name evidence="3" type="ORF">PIIN_05838</name>
</gene>
<dbReference type="Gene3D" id="3.40.50.150">
    <property type="entry name" value="Vaccinia Virus protein VP39"/>
    <property type="match status" value="1"/>
</dbReference>
<dbReference type="PANTHER" id="PTHR43591">
    <property type="entry name" value="METHYLTRANSFERASE"/>
    <property type="match status" value="1"/>
</dbReference>
<dbReference type="SUPFAM" id="SSF53335">
    <property type="entry name" value="S-adenosyl-L-methionine-dependent methyltransferases"/>
    <property type="match status" value="1"/>
</dbReference>
<dbReference type="OrthoDB" id="2013972at2759"/>
<dbReference type="STRING" id="1109443.G4TKR0"/>
<dbReference type="Pfam" id="PF13649">
    <property type="entry name" value="Methyltransf_25"/>
    <property type="match status" value="1"/>
</dbReference>
<protein>
    <recommendedName>
        <fullName evidence="2">Methyltransferase domain-containing protein</fullName>
    </recommendedName>
</protein>
<dbReference type="InParanoid" id="G4TKR0"/>
<dbReference type="InterPro" id="IPR041698">
    <property type="entry name" value="Methyltransf_25"/>
</dbReference>
<comment type="caution">
    <text evidence="3">The sequence shown here is derived from an EMBL/GenBank/DDBJ whole genome shotgun (WGS) entry which is preliminary data.</text>
</comment>
<sequence>MEQNKQHQSVNHTSGTSVPNATARVDQEPMGLASLSQVETIFYPDTLDSASSRAGPMQQQQYADDVSSRISVATISTSASSAYRRQEAGRSFNVLNDAYFLPSDDDEFARLNKQHTAVVLGLSGLYPAHEVVETILAPRDGVHQSIMDVGCGTGAWAVAMAKDFEHCQVVGIDLAPVPLDPDSVPPNCRFEIDDVNNGMQHYYGQFDVIHARFLAAGLKDWKKCQAEIERCLKPGGIMLWIDVDYDLLTQDKNVYLAPASDAHPDGSWVARVFYEVRRVAVVVGGSSLFATPDTLSWGLWDDELLDPDTCQRADMFVPVGPWQTGSISCPYLPHLTSSQTAINSRINDLAIWGL</sequence>
<dbReference type="Proteomes" id="UP000007148">
    <property type="component" value="Unassembled WGS sequence"/>
</dbReference>
<dbReference type="GO" id="GO:0008168">
    <property type="term" value="F:methyltransferase activity"/>
    <property type="evidence" value="ECO:0007669"/>
    <property type="project" value="TreeGrafter"/>
</dbReference>
<evidence type="ECO:0000259" key="2">
    <source>
        <dbReference type="Pfam" id="PF13649"/>
    </source>
</evidence>